<dbReference type="PROSITE" id="PS51192">
    <property type="entry name" value="HELICASE_ATP_BIND_1"/>
    <property type="match status" value="1"/>
</dbReference>
<dbReference type="PANTHER" id="PTHR11274:SF0">
    <property type="entry name" value="GENERAL TRANSCRIPTION AND DNA REPAIR FACTOR IIH HELICASE SUBUNIT XPB"/>
    <property type="match status" value="1"/>
</dbReference>
<evidence type="ECO:0000256" key="1">
    <source>
        <dbReference type="ARBA" id="ARBA00022741"/>
    </source>
</evidence>
<dbReference type="GO" id="GO:0016787">
    <property type="term" value="F:hydrolase activity"/>
    <property type="evidence" value="ECO:0007669"/>
    <property type="project" value="UniProtKB-KW"/>
</dbReference>
<organism evidence="6">
    <name type="scientific">viral metagenome</name>
    <dbReference type="NCBI Taxonomy" id="1070528"/>
    <lineage>
        <taxon>unclassified sequences</taxon>
        <taxon>metagenomes</taxon>
        <taxon>organismal metagenomes</taxon>
    </lineage>
</organism>
<keyword evidence="1" id="KW-0547">Nucleotide-binding</keyword>
<dbReference type="PANTHER" id="PTHR11274">
    <property type="entry name" value="RAD25/XP-B DNA REPAIR HELICASE"/>
    <property type="match status" value="1"/>
</dbReference>
<dbReference type="SUPFAM" id="SSF52540">
    <property type="entry name" value="P-loop containing nucleoside triphosphate hydrolases"/>
    <property type="match status" value="2"/>
</dbReference>
<dbReference type="GO" id="GO:0003677">
    <property type="term" value="F:DNA binding"/>
    <property type="evidence" value="ECO:0007669"/>
    <property type="project" value="InterPro"/>
</dbReference>
<dbReference type="SMART" id="SM00487">
    <property type="entry name" value="DEXDc"/>
    <property type="match status" value="1"/>
</dbReference>
<evidence type="ECO:0000256" key="4">
    <source>
        <dbReference type="ARBA" id="ARBA00022840"/>
    </source>
</evidence>
<dbReference type="InterPro" id="IPR050615">
    <property type="entry name" value="ATP-dep_DNA_Helicase"/>
</dbReference>
<feature type="domain" description="Helicase ATP-binding" evidence="5">
    <location>
        <begin position="107"/>
        <end position="256"/>
    </location>
</feature>
<dbReference type="InterPro" id="IPR014001">
    <property type="entry name" value="Helicase_ATP-bd"/>
</dbReference>
<sequence length="483" mass="55804">MTDNDKSKYYIGRKGYSIHKQTLTQSEMYELRKDLTVKPNSGMPGYSSNVSYPVYRESTNKMYIPRFFGIEKYGHVSKINIAKGEDININFNGSLFDYQTKIIDKYIYHVGLSGGGLLDVEPGKGKTVMALNIISKIKKKTLVIVHKTFLMNQWKERIEQFLPEAKVGFIQGKTVDIDNKDIVIGMLQTLSTKEFSENVINEFGLTVYDECHHLSAEVFSQVMIRINTNYVLGLSGTMTRKDGLTKVFKWFIGPVIHKEKSESQEEVVIKAVYFEDPDNDEYNFVETDFKGNPQYSKMISKICSNDNRTSMILNVIQFELKDNYDQQIMILAHNKSLIEILFHKIRLFEQSVGLYVGGMKELQLKESETKKIIIATYAMASEGLDIKTLTTLCMATPKTDVCQSVGRILRSKHKRPLVIDIVDKHDIFQRQFNKRKTYYNKKKYKIQKYDNLTQYINNDSHIIQIKTIKNKPQCFIDVPDNAF</sequence>
<evidence type="ECO:0000259" key="5">
    <source>
        <dbReference type="PROSITE" id="PS51192"/>
    </source>
</evidence>
<proteinExistence type="predicted"/>
<evidence type="ECO:0000256" key="3">
    <source>
        <dbReference type="ARBA" id="ARBA00022806"/>
    </source>
</evidence>
<dbReference type="AlphaFoldDB" id="A0A6C0KXH4"/>
<dbReference type="EMBL" id="MN741005">
    <property type="protein sequence ID" value="QHU22299.1"/>
    <property type="molecule type" value="Genomic_DNA"/>
</dbReference>
<protein>
    <recommendedName>
        <fullName evidence="5">Helicase ATP-binding domain-containing protein</fullName>
    </recommendedName>
</protein>
<dbReference type="Pfam" id="PF04851">
    <property type="entry name" value="ResIII"/>
    <property type="match status" value="1"/>
</dbReference>
<dbReference type="CDD" id="cd17926">
    <property type="entry name" value="DEXHc_RE"/>
    <property type="match status" value="1"/>
</dbReference>
<keyword evidence="2" id="KW-0378">Hydrolase</keyword>
<evidence type="ECO:0000313" key="6">
    <source>
        <dbReference type="EMBL" id="QHU22299.1"/>
    </source>
</evidence>
<accession>A0A6C0KXH4</accession>
<name>A0A6C0KXH4_9ZZZZ</name>
<dbReference type="InterPro" id="IPR027417">
    <property type="entry name" value="P-loop_NTPase"/>
</dbReference>
<keyword evidence="4" id="KW-0067">ATP-binding</keyword>
<reference evidence="6" key="1">
    <citation type="journal article" date="2020" name="Nature">
        <title>Giant virus diversity and host interactions through global metagenomics.</title>
        <authorList>
            <person name="Schulz F."/>
            <person name="Roux S."/>
            <person name="Paez-Espino D."/>
            <person name="Jungbluth S."/>
            <person name="Walsh D.A."/>
            <person name="Denef V.J."/>
            <person name="McMahon K.D."/>
            <person name="Konstantinidis K.T."/>
            <person name="Eloe-Fadrosh E.A."/>
            <person name="Kyrpides N.C."/>
            <person name="Woyke T."/>
        </authorList>
    </citation>
    <scope>NUCLEOTIDE SEQUENCE</scope>
    <source>
        <strain evidence="6">GVMAG-S-ERX555907-102</strain>
    </source>
</reference>
<evidence type="ECO:0000256" key="2">
    <source>
        <dbReference type="ARBA" id="ARBA00022801"/>
    </source>
</evidence>
<dbReference type="InterPro" id="IPR006935">
    <property type="entry name" value="Helicase/UvrB_N"/>
</dbReference>
<dbReference type="Gene3D" id="3.40.50.300">
    <property type="entry name" value="P-loop containing nucleotide triphosphate hydrolases"/>
    <property type="match status" value="2"/>
</dbReference>
<dbReference type="GO" id="GO:0004386">
    <property type="term" value="F:helicase activity"/>
    <property type="evidence" value="ECO:0007669"/>
    <property type="project" value="UniProtKB-KW"/>
</dbReference>
<keyword evidence="3" id="KW-0347">Helicase</keyword>
<dbReference type="GO" id="GO:0005524">
    <property type="term" value="F:ATP binding"/>
    <property type="evidence" value="ECO:0007669"/>
    <property type="project" value="UniProtKB-KW"/>
</dbReference>